<reference evidence="3" key="1">
    <citation type="journal article" date="2023" name="Mol. Phylogenet. Evol.">
        <title>Genome-scale phylogeny and comparative genomics of the fungal order Sordariales.</title>
        <authorList>
            <person name="Hensen N."/>
            <person name="Bonometti L."/>
            <person name="Westerberg I."/>
            <person name="Brannstrom I.O."/>
            <person name="Guillou S."/>
            <person name="Cros-Aarteil S."/>
            <person name="Calhoun S."/>
            <person name="Haridas S."/>
            <person name="Kuo A."/>
            <person name="Mondo S."/>
            <person name="Pangilinan J."/>
            <person name="Riley R."/>
            <person name="LaButti K."/>
            <person name="Andreopoulos B."/>
            <person name="Lipzen A."/>
            <person name="Chen C."/>
            <person name="Yan M."/>
            <person name="Daum C."/>
            <person name="Ng V."/>
            <person name="Clum A."/>
            <person name="Steindorff A."/>
            <person name="Ohm R.A."/>
            <person name="Martin F."/>
            <person name="Silar P."/>
            <person name="Natvig D.O."/>
            <person name="Lalanne C."/>
            <person name="Gautier V."/>
            <person name="Ament-Velasquez S.L."/>
            <person name="Kruys A."/>
            <person name="Hutchinson M.I."/>
            <person name="Powell A.J."/>
            <person name="Barry K."/>
            <person name="Miller A.N."/>
            <person name="Grigoriev I.V."/>
            <person name="Debuchy R."/>
            <person name="Gladieux P."/>
            <person name="Hiltunen Thoren M."/>
            <person name="Johannesson H."/>
        </authorList>
    </citation>
    <scope>NUCLEOTIDE SEQUENCE</scope>
    <source>
        <strain evidence="3">CBS 168.71</strain>
    </source>
</reference>
<organism evidence="3 4">
    <name type="scientific">Chaetomium fimeti</name>
    <dbReference type="NCBI Taxonomy" id="1854472"/>
    <lineage>
        <taxon>Eukaryota</taxon>
        <taxon>Fungi</taxon>
        <taxon>Dikarya</taxon>
        <taxon>Ascomycota</taxon>
        <taxon>Pezizomycotina</taxon>
        <taxon>Sordariomycetes</taxon>
        <taxon>Sordariomycetidae</taxon>
        <taxon>Sordariales</taxon>
        <taxon>Chaetomiaceae</taxon>
        <taxon>Chaetomium</taxon>
    </lineage>
</organism>
<dbReference type="RefSeq" id="XP_062662377.1">
    <property type="nucleotide sequence ID" value="XM_062808860.1"/>
</dbReference>
<evidence type="ECO:0000313" key="3">
    <source>
        <dbReference type="EMBL" id="KAK3298863.1"/>
    </source>
</evidence>
<feature type="signal peptide" evidence="2">
    <location>
        <begin position="1"/>
        <end position="29"/>
    </location>
</feature>
<reference evidence="3" key="2">
    <citation type="submission" date="2023-06" db="EMBL/GenBank/DDBJ databases">
        <authorList>
            <consortium name="Lawrence Berkeley National Laboratory"/>
            <person name="Haridas S."/>
            <person name="Hensen N."/>
            <person name="Bonometti L."/>
            <person name="Westerberg I."/>
            <person name="Brannstrom I.O."/>
            <person name="Guillou S."/>
            <person name="Cros-Aarteil S."/>
            <person name="Calhoun S."/>
            <person name="Kuo A."/>
            <person name="Mondo S."/>
            <person name="Pangilinan J."/>
            <person name="Riley R."/>
            <person name="Labutti K."/>
            <person name="Andreopoulos B."/>
            <person name="Lipzen A."/>
            <person name="Chen C."/>
            <person name="Yanf M."/>
            <person name="Daum C."/>
            <person name="Ng V."/>
            <person name="Clum A."/>
            <person name="Steindorff A."/>
            <person name="Ohm R."/>
            <person name="Martin F."/>
            <person name="Silar P."/>
            <person name="Natvig D."/>
            <person name="Lalanne C."/>
            <person name="Gautier V."/>
            <person name="Ament-Velasquez S.L."/>
            <person name="Kruys A."/>
            <person name="Hutchinson M.I."/>
            <person name="Powell A.J."/>
            <person name="Barry K."/>
            <person name="Miller A.N."/>
            <person name="Grigoriev I.V."/>
            <person name="Debuchy R."/>
            <person name="Gladieux P."/>
            <person name="Thoren M.H."/>
            <person name="Johannesson H."/>
        </authorList>
    </citation>
    <scope>NUCLEOTIDE SEQUENCE</scope>
    <source>
        <strain evidence="3">CBS 168.71</strain>
    </source>
</reference>
<accession>A0AAE0LVB1</accession>
<gene>
    <name evidence="3" type="ORF">B0H64DRAFT_84523</name>
</gene>
<dbReference type="AlphaFoldDB" id="A0AAE0LVB1"/>
<comment type="caution">
    <text evidence="3">The sequence shown here is derived from an EMBL/GenBank/DDBJ whole genome shotgun (WGS) entry which is preliminary data.</text>
</comment>
<evidence type="ECO:0000256" key="2">
    <source>
        <dbReference type="SAM" id="SignalP"/>
    </source>
</evidence>
<dbReference type="EMBL" id="JAUEPN010000002">
    <property type="protein sequence ID" value="KAK3298863.1"/>
    <property type="molecule type" value="Genomic_DNA"/>
</dbReference>
<dbReference type="Proteomes" id="UP001278766">
    <property type="component" value="Unassembled WGS sequence"/>
</dbReference>
<name>A0AAE0LVB1_9PEZI</name>
<keyword evidence="4" id="KW-1185">Reference proteome</keyword>
<feature type="region of interest" description="Disordered" evidence="1">
    <location>
        <begin position="45"/>
        <end position="67"/>
    </location>
</feature>
<evidence type="ECO:0000313" key="4">
    <source>
        <dbReference type="Proteomes" id="UP001278766"/>
    </source>
</evidence>
<dbReference type="GeneID" id="87845808"/>
<proteinExistence type="predicted"/>
<feature type="chain" id="PRO_5041943342" evidence="2">
    <location>
        <begin position="30"/>
        <end position="83"/>
    </location>
</feature>
<keyword evidence="2" id="KW-0732">Signal</keyword>
<protein>
    <submittedName>
        <fullName evidence="3">Uncharacterized protein</fullName>
    </submittedName>
</protein>
<evidence type="ECO:0000256" key="1">
    <source>
        <dbReference type="SAM" id="MobiDB-lite"/>
    </source>
</evidence>
<sequence length="83" mass="9718">MWWVPSLLLPLSPFLLLLLFFHRYYSSHAISTDLNYEVLRTSSYAGNSSDEEDRQGSTQPSRFDAESLRPWEDEQCLMIFVRG</sequence>